<sequence length="393" mass="41033">MPSRLRSKRVVIPAAVLVTGAGLGGVGYLAQQEPPPPTVLDCGTFEFPGCKADDKQFDPSFTKSAPAVTGAAVGGFGGAADCTPERTPVVFVHGNADRAVNWDSDITGPVGDNPAAPHSVYDQFRAAGYSECELFGITYLTEAEQKKPQNNYHTAQGYADILNFVDAVRDYTGSEQVDIVSHSFGVSMSMAAFTYADDKQTGPGWGQVRKFVNIAGGIRGLGSCRLVGYANSIAPTCGSQNIFDEYTFGFYPDGAGYGNNDWTGADGPRSLRNMPALHPEVEFYTISAGAYDQVHCGATDNLAECAQGALYEPGENVVAQIDVGTGAPAAAMDLDLADGAVFNMGAGDTDGIGHFKAKNNTGEILVDMLSTECRGAECAADYASGPAVAVAPL</sequence>
<dbReference type="EMBL" id="CP154795">
    <property type="protein sequence ID" value="XAN07779.1"/>
    <property type="molecule type" value="Genomic_DNA"/>
</dbReference>
<organism evidence="1 2">
    <name type="scientific">Ammonicoccus fulvus</name>
    <dbReference type="NCBI Taxonomy" id="3138240"/>
    <lineage>
        <taxon>Bacteria</taxon>
        <taxon>Bacillati</taxon>
        <taxon>Actinomycetota</taxon>
        <taxon>Actinomycetes</taxon>
        <taxon>Propionibacteriales</taxon>
        <taxon>Propionibacteriaceae</taxon>
        <taxon>Ammonicoccus</taxon>
    </lineage>
</organism>
<dbReference type="InterPro" id="IPR029058">
    <property type="entry name" value="AB_hydrolase_fold"/>
</dbReference>
<protein>
    <recommendedName>
        <fullName evidence="3">Lipase</fullName>
    </recommendedName>
</protein>
<dbReference type="PANTHER" id="PTHR32015">
    <property type="entry name" value="FASTING INDUCED LIPASE"/>
    <property type="match status" value="1"/>
</dbReference>
<keyword evidence="2" id="KW-1185">Reference proteome</keyword>
<dbReference type="Pfam" id="PF01674">
    <property type="entry name" value="Lipase_2"/>
    <property type="match status" value="1"/>
</dbReference>
<gene>
    <name evidence="1" type="ORF">AADG42_10840</name>
</gene>
<dbReference type="Proteomes" id="UP001442841">
    <property type="component" value="Chromosome"/>
</dbReference>
<accession>A0ABZ3FRR1</accession>
<dbReference type="SUPFAM" id="SSF53474">
    <property type="entry name" value="alpha/beta-Hydrolases"/>
    <property type="match status" value="1"/>
</dbReference>
<dbReference type="RefSeq" id="WP_425309237.1">
    <property type="nucleotide sequence ID" value="NZ_CP154795.1"/>
</dbReference>
<dbReference type="PANTHER" id="PTHR32015:SF1">
    <property type="entry name" value="LIPASE"/>
    <property type="match status" value="1"/>
</dbReference>
<evidence type="ECO:0000313" key="1">
    <source>
        <dbReference type="EMBL" id="XAN07779.1"/>
    </source>
</evidence>
<name>A0ABZ3FRR1_9ACTN</name>
<evidence type="ECO:0008006" key="3">
    <source>
        <dbReference type="Google" id="ProtNLM"/>
    </source>
</evidence>
<reference evidence="1 2" key="1">
    <citation type="submission" date="2024-04" db="EMBL/GenBank/DDBJ databases">
        <title>Isolation of an actinomycete strain from pig manure.</title>
        <authorList>
            <person name="Gong T."/>
            <person name="Yu Z."/>
            <person name="An M."/>
            <person name="Wei C."/>
            <person name="Yang W."/>
            <person name="Liu L."/>
        </authorList>
    </citation>
    <scope>NUCLEOTIDE SEQUENCE [LARGE SCALE GENOMIC DNA]</scope>
    <source>
        <strain evidence="1 2">ZF39</strain>
    </source>
</reference>
<dbReference type="InterPro" id="IPR002918">
    <property type="entry name" value="Lipase_EstA/Esterase_EstB"/>
</dbReference>
<evidence type="ECO:0000313" key="2">
    <source>
        <dbReference type="Proteomes" id="UP001442841"/>
    </source>
</evidence>
<dbReference type="Gene3D" id="3.40.50.1820">
    <property type="entry name" value="alpha/beta hydrolase"/>
    <property type="match status" value="1"/>
</dbReference>
<proteinExistence type="predicted"/>